<dbReference type="NCBIfam" id="TIGR01875">
    <property type="entry name" value="cas_MJ0381"/>
    <property type="match status" value="1"/>
</dbReference>
<dbReference type="InterPro" id="IPR010154">
    <property type="entry name" value="CRISPR-assoc_Cas7/Cst2/DevR"/>
</dbReference>
<accession>Q1Q4B5</accession>
<evidence type="ECO:0000313" key="4">
    <source>
        <dbReference type="EMBL" id="SOH02993.1"/>
    </source>
</evidence>
<dbReference type="Proteomes" id="UP000221734">
    <property type="component" value="Chromosome Kuenenia_stuttgartiensis_MBR1"/>
</dbReference>
<dbReference type="PANTHER" id="PTHR37459:SF1">
    <property type="entry name" value="CRISPR-ASSOCIATED PROTEIN CAS7_CST2_DEVR"/>
    <property type="match status" value="1"/>
</dbReference>
<evidence type="ECO:0000256" key="2">
    <source>
        <dbReference type="ARBA" id="ARBA00025626"/>
    </source>
</evidence>
<sequence length="327" mass="35793">MKLHSLSISGIVTMNMHALNNEGSEGNTMMTRMVEIVDATGKNHTVNAVSGDMFKHIQAEHLFMEAKSNNLPLCKGCDIFNANRIKFDAEYEKDVMSLNEYTEAERQNKKDPFILDKILFKCIIDDCEGIMLTGWAGTKSLSRKSAIEFGWVVGCPDNTRTESYFHAKYVPEGRGKGSGAGENLGQNIFHRPASSGQYAVVVNVDLYKVGRNDITLAYVDGIDRQARIKALLKSVLNTFIKPTGAHRNTQHPHILDFTGIIATSTSTLPAPVLSGLNSNYRDEIKKIAGNLNRTTTGDPIAVTPFDGLGAFSGVMADIICKVQPYGG</sequence>
<dbReference type="EMBL" id="LT934425">
    <property type="protein sequence ID" value="SOH02993.1"/>
    <property type="molecule type" value="Genomic_DNA"/>
</dbReference>
<keyword evidence="5" id="KW-1185">Reference proteome</keyword>
<keyword evidence="1" id="KW-0051">Antiviral defense</keyword>
<evidence type="ECO:0000313" key="3">
    <source>
        <dbReference type="EMBL" id="CAJ74861.1"/>
    </source>
</evidence>
<reference evidence="3" key="2">
    <citation type="submission" date="2006-01" db="EMBL/GenBank/DDBJ databases">
        <authorList>
            <person name="Genoscope"/>
        </authorList>
    </citation>
    <scope>NUCLEOTIDE SEQUENCE</scope>
</reference>
<dbReference type="KEGG" id="kst:KSMBR1_0479"/>
<dbReference type="EMBL" id="CT573071">
    <property type="protein sequence ID" value="CAJ74861.1"/>
    <property type="molecule type" value="Genomic_DNA"/>
</dbReference>
<dbReference type="InterPro" id="IPR052681">
    <property type="entry name" value="CRISPR-Cas7/Cst2/DevR"/>
</dbReference>
<evidence type="ECO:0008006" key="6">
    <source>
        <dbReference type="Google" id="ProtNLM"/>
    </source>
</evidence>
<name>Q1Q4B5_KUEST</name>
<proteinExistence type="predicted"/>
<protein>
    <recommendedName>
        <fullName evidence="6">DevR family CRISPR-associated autoregulator</fullName>
    </recommendedName>
</protein>
<dbReference type="Pfam" id="PF01905">
    <property type="entry name" value="DevR"/>
    <property type="match status" value="1"/>
</dbReference>
<evidence type="ECO:0000313" key="5">
    <source>
        <dbReference type="Proteomes" id="UP000221734"/>
    </source>
</evidence>
<evidence type="ECO:0000256" key="1">
    <source>
        <dbReference type="ARBA" id="ARBA00023118"/>
    </source>
</evidence>
<dbReference type="PANTHER" id="PTHR37459">
    <property type="match status" value="1"/>
</dbReference>
<gene>
    <name evidence="4" type="ORF">KSMBR1_0479</name>
    <name evidence="3" type="ORF">kuste4099</name>
</gene>
<reference evidence="5" key="3">
    <citation type="submission" date="2017-10" db="EMBL/GenBank/DDBJ databases">
        <authorList>
            <person name="Frank J."/>
        </authorList>
    </citation>
    <scope>NUCLEOTIDE SEQUENCE [LARGE SCALE GENOMIC DNA]</scope>
</reference>
<comment type="function">
    <text evidence="2">CRISPR (clustered regularly interspaced short palindromic repeat) is an adaptive immune system that provides protection against mobile genetic elements (viruses, transposable elements and conjugative plasmids). CRISPR clusters contain spacers, sequences complementary to antecedent mobile elements, and target invading nucleic acids. CRISPR clusters are transcribed and processed into CRISPR RNA (crRNA).</text>
</comment>
<organism evidence="3">
    <name type="scientific">Kuenenia stuttgartiensis</name>
    <dbReference type="NCBI Taxonomy" id="174633"/>
    <lineage>
        <taxon>Bacteria</taxon>
        <taxon>Pseudomonadati</taxon>
        <taxon>Planctomycetota</taxon>
        <taxon>Candidatus Brocadiia</taxon>
        <taxon>Candidatus Brocadiales</taxon>
        <taxon>Candidatus Brocadiaceae</taxon>
        <taxon>Candidatus Kuenenia</taxon>
    </lineage>
</organism>
<dbReference type="RefSeq" id="WP_099323894.1">
    <property type="nucleotide sequence ID" value="NZ_LT934425.1"/>
</dbReference>
<dbReference type="GO" id="GO:0051607">
    <property type="term" value="P:defense response to virus"/>
    <property type="evidence" value="ECO:0007669"/>
    <property type="project" value="UniProtKB-KW"/>
</dbReference>
<dbReference type="AlphaFoldDB" id="Q1Q4B5"/>
<reference evidence="4" key="4">
    <citation type="submission" date="2017-10" db="EMBL/GenBank/DDBJ databases">
        <authorList>
            <person name="Banno H."/>
            <person name="Chua N.-H."/>
        </authorList>
    </citation>
    <scope>NUCLEOTIDE SEQUENCE [LARGE SCALE GENOMIC DNA]</scope>
    <source>
        <strain evidence="4">Kuenenia_mbr1_ru-nijmegen</strain>
    </source>
</reference>
<reference evidence="3" key="1">
    <citation type="journal article" date="2006" name="Nature">
        <title>Deciphering the evolution and metabolism of an anammox bacterium from a community genome.</title>
        <authorList>
            <person name="Strous M."/>
            <person name="Pelletier E."/>
            <person name="Mangenot S."/>
            <person name="Rattei T."/>
            <person name="Lehner A."/>
            <person name="Taylor M.W."/>
            <person name="Horn M."/>
            <person name="Daims H."/>
            <person name="Bartol-Mavel D."/>
            <person name="Wincker P."/>
            <person name="Barbe V."/>
            <person name="Fonknechten N."/>
            <person name="Vallenet D."/>
            <person name="Segurens B."/>
            <person name="Schenowitz-Truong C."/>
            <person name="Medigue C."/>
            <person name="Collingro A."/>
            <person name="Snel B."/>
            <person name="Dutilh B.E."/>
            <person name="OpDenCamp H.J.M."/>
            <person name="vanDerDrift C."/>
            <person name="Cirpus I."/>
            <person name="vanDePas-Schoonen K.T."/>
            <person name="Harhangi H.R."/>
            <person name="vanNiftrik L."/>
            <person name="Schmid M."/>
            <person name="Keltjens J."/>
            <person name="vanDeVossenberg J."/>
            <person name="Kartal B."/>
            <person name="Meier H."/>
            <person name="Frishman D."/>
            <person name="Huynen M.A."/>
            <person name="Mewes H."/>
            <person name="Weissenbach J."/>
            <person name="Jetten M.S.M."/>
            <person name="Wagner M."/>
            <person name="LePaslier D."/>
        </authorList>
    </citation>
    <scope>NUCLEOTIDE SEQUENCE</scope>
</reference>
<dbReference type="OrthoDB" id="9811783at2"/>